<dbReference type="Proteomes" id="UP000290365">
    <property type="component" value="Chromosome"/>
</dbReference>
<dbReference type="Gene3D" id="3.20.20.80">
    <property type="entry name" value="Glycosidases"/>
    <property type="match status" value="1"/>
</dbReference>
<comment type="similarity">
    <text evidence="3">Belongs to the glycosyl hydrolase 5 (cellulase A) family.</text>
</comment>
<dbReference type="PANTHER" id="PTHR34142">
    <property type="entry name" value="ENDO-BETA-1,4-GLUCANASE A"/>
    <property type="match status" value="1"/>
</dbReference>
<dbReference type="InterPro" id="IPR017853">
    <property type="entry name" value="GH"/>
</dbReference>
<dbReference type="AlphaFoldDB" id="A0A4P6K198"/>
<evidence type="ECO:0000313" key="5">
    <source>
        <dbReference type="EMBL" id="QBD81755.1"/>
    </source>
</evidence>
<evidence type="ECO:0000259" key="4">
    <source>
        <dbReference type="Pfam" id="PF00150"/>
    </source>
</evidence>
<reference evidence="5 6" key="1">
    <citation type="submission" date="2019-01" db="EMBL/GenBank/DDBJ databases">
        <title>Ktedonosporobacter rubrisoli SCAWS-G2.</title>
        <authorList>
            <person name="Huang Y."/>
            <person name="Yan B."/>
        </authorList>
    </citation>
    <scope>NUCLEOTIDE SEQUENCE [LARGE SCALE GENOMIC DNA]</scope>
    <source>
        <strain evidence="5 6">SCAWS-G2</strain>
    </source>
</reference>
<proteinExistence type="inferred from homology"/>
<dbReference type="SUPFAM" id="SSF51445">
    <property type="entry name" value="(Trans)glycosidases"/>
    <property type="match status" value="1"/>
</dbReference>
<organism evidence="5 6">
    <name type="scientific">Ktedonosporobacter rubrisoli</name>
    <dbReference type="NCBI Taxonomy" id="2509675"/>
    <lineage>
        <taxon>Bacteria</taxon>
        <taxon>Bacillati</taxon>
        <taxon>Chloroflexota</taxon>
        <taxon>Ktedonobacteria</taxon>
        <taxon>Ktedonobacterales</taxon>
        <taxon>Ktedonosporobacteraceae</taxon>
        <taxon>Ktedonosporobacter</taxon>
    </lineage>
</organism>
<dbReference type="GO" id="GO:0004553">
    <property type="term" value="F:hydrolase activity, hydrolyzing O-glycosyl compounds"/>
    <property type="evidence" value="ECO:0007669"/>
    <property type="project" value="InterPro"/>
</dbReference>
<dbReference type="RefSeq" id="WP_129892816.1">
    <property type="nucleotide sequence ID" value="NZ_CP035758.1"/>
</dbReference>
<evidence type="ECO:0000256" key="2">
    <source>
        <dbReference type="ARBA" id="ARBA00023295"/>
    </source>
</evidence>
<dbReference type="Pfam" id="PF00150">
    <property type="entry name" value="Cellulase"/>
    <property type="match status" value="1"/>
</dbReference>
<keyword evidence="6" id="KW-1185">Reference proteome</keyword>
<sequence length="403" mass="45016">MKRRLVLIGLVVLIIVGGVVAYAGWINHNVNPPEVRETPQPVPPAGHAPGQDKGCGITRTGTGYTFSWLHVSSGFIMDDKNCIVTLKGFNWSQLEFGNGIGGSQKTRISEDALAWYNQTFQMNVWRIPLNATWWNQNVEVPLAGMRYQDWIQQVVKWSEENGNYVILTKGPQFADPPCGKGIKLCPTQNQGQKDIMHGTAGPEVQTTGRYIDPALTMWSSVARLYANDPAVLYDSWNEMQGIDDQTWWTNTNKLISAIRAENPHSLIFLGGPNFKGNVNALVQGTVPDFAQPDLVYDFHVYDGFKGAYQSKKCNSPLSYIWQDWPAHADEQVGFAQQHGKAVIFSEWGGCNDLDNYHQAIIDYARIHHVSLAYYDETNVAIRSNGTYQLTENGLKVQAAYATL</sequence>
<dbReference type="OrthoDB" id="127370at2"/>
<dbReference type="InterPro" id="IPR001547">
    <property type="entry name" value="Glyco_hydro_5"/>
</dbReference>
<evidence type="ECO:0000313" key="6">
    <source>
        <dbReference type="Proteomes" id="UP000290365"/>
    </source>
</evidence>
<dbReference type="EMBL" id="CP035758">
    <property type="protein sequence ID" value="QBD81755.1"/>
    <property type="molecule type" value="Genomic_DNA"/>
</dbReference>
<feature type="domain" description="Glycoside hydrolase family 5" evidence="4">
    <location>
        <begin position="97"/>
        <end position="375"/>
    </location>
</feature>
<keyword evidence="1 3" id="KW-0378">Hydrolase</keyword>
<dbReference type="PANTHER" id="PTHR34142:SF1">
    <property type="entry name" value="GLYCOSIDE HYDROLASE FAMILY 5 DOMAIN-CONTAINING PROTEIN"/>
    <property type="match status" value="1"/>
</dbReference>
<accession>A0A4P6K198</accession>
<evidence type="ECO:0000256" key="3">
    <source>
        <dbReference type="RuleBase" id="RU361153"/>
    </source>
</evidence>
<protein>
    <recommendedName>
        <fullName evidence="4">Glycoside hydrolase family 5 domain-containing protein</fullName>
    </recommendedName>
</protein>
<evidence type="ECO:0000256" key="1">
    <source>
        <dbReference type="ARBA" id="ARBA00022801"/>
    </source>
</evidence>
<keyword evidence="2 3" id="KW-0326">Glycosidase</keyword>
<name>A0A4P6K198_KTERU</name>
<dbReference type="KEGG" id="kbs:EPA93_39600"/>
<gene>
    <name evidence="5" type="ORF">EPA93_39600</name>
</gene>
<dbReference type="GO" id="GO:0009251">
    <property type="term" value="P:glucan catabolic process"/>
    <property type="evidence" value="ECO:0007669"/>
    <property type="project" value="TreeGrafter"/>
</dbReference>